<dbReference type="Proteomes" id="UP001212997">
    <property type="component" value="Unassembled WGS sequence"/>
</dbReference>
<evidence type="ECO:0000256" key="6">
    <source>
        <dbReference type="SAM" id="MobiDB-lite"/>
    </source>
</evidence>
<dbReference type="Gene3D" id="3.40.50.10810">
    <property type="entry name" value="Tandem AAA-ATPase domain"/>
    <property type="match status" value="1"/>
</dbReference>
<feature type="region of interest" description="Disordered" evidence="6">
    <location>
        <begin position="167"/>
        <end position="294"/>
    </location>
</feature>
<feature type="region of interest" description="Disordered" evidence="6">
    <location>
        <begin position="1396"/>
        <end position="1463"/>
    </location>
</feature>
<comment type="subcellular location">
    <subcellularLocation>
        <location evidence="1">Nucleus</location>
    </subcellularLocation>
</comment>
<dbReference type="InterPro" id="IPR016197">
    <property type="entry name" value="Chromo-like_dom_sf"/>
</dbReference>
<dbReference type="PANTHER" id="PTHR45623">
    <property type="entry name" value="CHROMODOMAIN-HELICASE-DNA-BINDING PROTEIN 3-RELATED-RELATED"/>
    <property type="match status" value="1"/>
</dbReference>
<evidence type="ECO:0000256" key="3">
    <source>
        <dbReference type="ARBA" id="ARBA00022801"/>
    </source>
</evidence>
<sequence>MFSDDTTEKRITRRANYSDDIIEIPETPPISRTESRRSSVASLRVQEEQQPFYVEVPYLSSKEKALYGPVPDILVESEDELDYVDMRKIVGEYKEGGILYYYAKPSSGLIRRYPARKFKPKYPALVEVYEREKAKDRLLPFDPSGSDVEPASRVKIVLKLNRQKLSPDSADYVEESSQEEEEEEDELESEGDSNDNYGRRTRRKPKSSSSKKAPPARNLRASRRRTRSTIHSTNSYMGDSSEESGPSVRRTSRAKKKAVQDDDDAYEDDTRIPSDSSWSEEESTGKKKRSKVVRGAASIPAYGNIRVIADLELDIEEDDVFHVHRHDCEKCHTAPAHELLNKLSSKGKRKRRNDDDEDVDLGTSIPLSVVGFAAVLERDRALWRKTLPLPQDTTATNEGEGEPSEVIAQPKTHLPEPTKRDWLDAYQTTEFVSGSVLRDAMASIKKQNEQKSIRPEGTDIPMDTSANEVADEAPDTRLFRCQKCKRLAHYEHLPNLPEVASQTKMDQIIAWRPFPETAVEPPRPAGEEPNYKASLPREYLVKWVLRSYRRVQWVPHGWLLATAPQKLRSFLKTGSRVKLLEQPALDAPSTEVAHIEEPNDMLDLGGVENSTEVASEADNAPTDATPDAEVKLNPAWKTVDRVLEAYLWSPEVYRVKRAAAKGKSKKRNQKSKPIELDDDLQERADQELDTAFKEGVLLSYDFIERIDDWEKRTGEEATEDLLDSVVWVFIKWDDLGYDQATWDTPPTEEDRNFGAYRNAFKRYIASRSVNVKSLSKKSAKEEHEKLKLTHKIPRFTDEKQPQLGQDPKLSLMSFQIDGVNWLCSNFRKSQHCILADEMGLGKTVQVVTALGVLMKEYQACPALVVVPNSTITNWVREFERWAPELRVCPFYGEAKARDIIKEFELYHYEKTPGTTGAKFHVLVTTYETVTNPKEFTAVFKSTPHWEALVIDEGQRLKSDSSLIFRKLKELNTSLRVILTGTPLNNNIRELFNLMNFLDPTEWTDLENLAKEFKQETLTEDRVKELHVRLRPYFLRRIKAEVLKLPPKNEVIVPVSMSPLQKEIYRSILSQNLEILQNITQDVGAKTNNKIKKTNMNNILMQLRKCLQHPYLVSRELEPENLQELEAHEKLIDASAKLRLLKVLLPKLKARGHRVLLFSQFSIGLDIIEDFLVGEGIKYLRLDGNTKQFDRQKGMDEFNKPDSDVFIYILTTRAGGVGINLWSADTVIIFDPDFNPHQDLQAIARAHRYGQQKTCLVFKLMVKHSAEEKMMQTGKEKLALDHLIVQKMDDEDSKEDVQSILMFGAGQLFQEDQDAKDIHYSEHDIEKLIEKTETEGDQQETRGEEVSTLFSFAKVWAADKDALEEMDDNPPESVEPDAWAQTLQKIAAERDTHQIQEETGRGTRRKAAAVFPVQQTVDLGDSPKKEKEKKKKKKYKSKAQISDESDAYAPPPDQSEGEESSTSLSHLVLPPLEDNIASATKGAKGAPHLPPLARIGVQAYGEIRPQWHAEPGHLPEQTAQPSTTVPPTQPTQPAEPEELCGLCQKLHAPGVCVATESAKNLAQFRHQLLTNADQEALDDRRAAIAVIEETLQKHNKLHLIYGQPLYVVPPQPRKQFKPTRPKLHPSNNADPTQAPRPHERKSTSVSHSTHKHPNHVPDFLPSSSSTKHKQLPQPVPKPIPVNSAVRENDRPPKPSPLKRPHSPPLADSSKRVKEGHAKCPVCLQRLHVLSDCPVVRQGTTSTWEAIVRLERDPTQQQTVQILRKIYRKQSRKELELPSQSTAVKK</sequence>
<dbReference type="GO" id="GO:0140658">
    <property type="term" value="F:ATP-dependent chromatin remodeler activity"/>
    <property type="evidence" value="ECO:0007669"/>
    <property type="project" value="TreeGrafter"/>
</dbReference>
<evidence type="ECO:0000313" key="9">
    <source>
        <dbReference type="EMBL" id="KAJ3483130.1"/>
    </source>
</evidence>
<dbReference type="EMBL" id="JANAWD010000240">
    <property type="protein sequence ID" value="KAJ3483130.1"/>
    <property type="molecule type" value="Genomic_DNA"/>
</dbReference>
<dbReference type="InterPro" id="IPR001650">
    <property type="entry name" value="Helicase_C-like"/>
</dbReference>
<dbReference type="Pfam" id="PF00176">
    <property type="entry name" value="SNF2-rel_dom"/>
    <property type="match status" value="1"/>
</dbReference>
<evidence type="ECO:0000259" key="7">
    <source>
        <dbReference type="PROSITE" id="PS51192"/>
    </source>
</evidence>
<feature type="region of interest" description="Disordered" evidence="6">
    <location>
        <begin position="1508"/>
        <end position="1534"/>
    </location>
</feature>
<dbReference type="GO" id="GO:0003682">
    <property type="term" value="F:chromatin binding"/>
    <property type="evidence" value="ECO:0007669"/>
    <property type="project" value="TreeGrafter"/>
</dbReference>
<feature type="region of interest" description="Disordered" evidence="6">
    <location>
        <begin position="1607"/>
        <end position="1711"/>
    </location>
</feature>
<reference evidence="9" key="1">
    <citation type="submission" date="2022-07" db="EMBL/GenBank/DDBJ databases">
        <title>Genome Sequence of Physisporinus lineatus.</title>
        <authorList>
            <person name="Buettner E."/>
        </authorList>
    </citation>
    <scope>NUCLEOTIDE SEQUENCE</scope>
    <source>
        <strain evidence="9">VT162</strain>
    </source>
</reference>
<dbReference type="SMART" id="SM00487">
    <property type="entry name" value="DEXDc"/>
    <property type="match status" value="1"/>
</dbReference>
<feature type="domain" description="Helicase ATP-binding" evidence="7">
    <location>
        <begin position="823"/>
        <end position="1000"/>
    </location>
</feature>
<dbReference type="Pfam" id="PF00271">
    <property type="entry name" value="Helicase_C"/>
    <property type="match status" value="1"/>
</dbReference>
<evidence type="ECO:0000256" key="1">
    <source>
        <dbReference type="ARBA" id="ARBA00004123"/>
    </source>
</evidence>
<feature type="compositionally biased region" description="Low complexity" evidence="6">
    <location>
        <begin position="207"/>
        <end position="219"/>
    </location>
</feature>
<evidence type="ECO:0000256" key="5">
    <source>
        <dbReference type="ARBA" id="ARBA00023242"/>
    </source>
</evidence>
<protein>
    <submittedName>
        <fullName evidence="9">Uncharacterized protein</fullName>
    </submittedName>
</protein>
<dbReference type="GO" id="GO:0005634">
    <property type="term" value="C:nucleus"/>
    <property type="evidence" value="ECO:0007669"/>
    <property type="project" value="UniProtKB-SubCell"/>
</dbReference>
<feature type="compositionally biased region" description="Basic and acidic residues" evidence="6">
    <location>
        <begin position="1"/>
        <end position="10"/>
    </location>
</feature>
<keyword evidence="10" id="KW-1185">Reference proteome</keyword>
<feature type="compositionally biased region" description="Basic residues" evidence="6">
    <location>
        <begin position="1426"/>
        <end position="1436"/>
    </location>
</feature>
<proteinExistence type="predicted"/>
<dbReference type="InterPro" id="IPR038718">
    <property type="entry name" value="SNF2-like_sf"/>
</dbReference>
<dbReference type="GO" id="GO:0000785">
    <property type="term" value="C:chromatin"/>
    <property type="evidence" value="ECO:0007669"/>
    <property type="project" value="TreeGrafter"/>
</dbReference>
<organism evidence="9 10">
    <name type="scientific">Meripilus lineatus</name>
    <dbReference type="NCBI Taxonomy" id="2056292"/>
    <lineage>
        <taxon>Eukaryota</taxon>
        <taxon>Fungi</taxon>
        <taxon>Dikarya</taxon>
        <taxon>Basidiomycota</taxon>
        <taxon>Agaricomycotina</taxon>
        <taxon>Agaricomycetes</taxon>
        <taxon>Polyporales</taxon>
        <taxon>Meripilaceae</taxon>
        <taxon>Meripilus</taxon>
    </lineage>
</organism>
<dbReference type="Pfam" id="PF23615">
    <property type="entry name" value="Chromo_MIT1"/>
    <property type="match status" value="1"/>
</dbReference>
<feature type="compositionally biased region" description="Acidic residues" evidence="6">
    <location>
        <begin position="171"/>
        <end position="193"/>
    </location>
</feature>
<dbReference type="PANTHER" id="PTHR45623:SF17">
    <property type="entry name" value="CHROMODOMAIN-HELICASE-DNA-BINDING PROTEIN 3-RELATED"/>
    <property type="match status" value="1"/>
</dbReference>
<feature type="region of interest" description="Disordered" evidence="6">
    <location>
        <begin position="1"/>
        <end position="38"/>
    </location>
</feature>
<dbReference type="InterPro" id="IPR049730">
    <property type="entry name" value="SNF2/RAD54-like_C"/>
</dbReference>
<gene>
    <name evidence="9" type="ORF">NLI96_g6519</name>
</gene>
<accession>A0AAD5V1F4</accession>
<dbReference type="GO" id="GO:0003677">
    <property type="term" value="F:DNA binding"/>
    <property type="evidence" value="ECO:0007669"/>
    <property type="project" value="TreeGrafter"/>
</dbReference>
<dbReference type="SUPFAM" id="SSF54160">
    <property type="entry name" value="Chromo domain-like"/>
    <property type="match status" value="1"/>
</dbReference>
<evidence type="ECO:0000256" key="4">
    <source>
        <dbReference type="ARBA" id="ARBA00022840"/>
    </source>
</evidence>
<feature type="compositionally biased region" description="Basic residues" evidence="6">
    <location>
        <begin position="659"/>
        <end position="670"/>
    </location>
</feature>
<dbReference type="PROSITE" id="PS51192">
    <property type="entry name" value="HELICASE_ATP_BIND_1"/>
    <property type="match status" value="1"/>
</dbReference>
<evidence type="ECO:0000313" key="10">
    <source>
        <dbReference type="Proteomes" id="UP001212997"/>
    </source>
</evidence>
<dbReference type="PROSITE" id="PS51194">
    <property type="entry name" value="HELICASE_CTER"/>
    <property type="match status" value="1"/>
</dbReference>
<keyword evidence="3" id="KW-0378">Hydrolase</keyword>
<dbReference type="InterPro" id="IPR056616">
    <property type="entry name" value="Chromo_MIT1"/>
</dbReference>
<dbReference type="GO" id="GO:0005524">
    <property type="term" value="F:ATP binding"/>
    <property type="evidence" value="ECO:0007669"/>
    <property type="project" value="UniProtKB-KW"/>
</dbReference>
<dbReference type="GO" id="GO:0042393">
    <property type="term" value="F:histone binding"/>
    <property type="evidence" value="ECO:0007669"/>
    <property type="project" value="TreeGrafter"/>
</dbReference>
<dbReference type="InterPro" id="IPR000330">
    <property type="entry name" value="SNF2_N"/>
</dbReference>
<dbReference type="SMART" id="SM00490">
    <property type="entry name" value="HELICc"/>
    <property type="match status" value="1"/>
</dbReference>
<dbReference type="GO" id="GO:0016887">
    <property type="term" value="F:ATP hydrolysis activity"/>
    <property type="evidence" value="ECO:0007669"/>
    <property type="project" value="TreeGrafter"/>
</dbReference>
<dbReference type="InterPro" id="IPR027417">
    <property type="entry name" value="P-loop_NTPase"/>
</dbReference>
<keyword evidence="4" id="KW-0067">ATP-binding</keyword>
<name>A0AAD5V1F4_9APHY</name>
<feature type="region of interest" description="Disordered" evidence="6">
    <location>
        <begin position="387"/>
        <end position="409"/>
    </location>
</feature>
<dbReference type="Gene3D" id="3.40.50.300">
    <property type="entry name" value="P-loop containing nucleotide triphosphate hydrolases"/>
    <property type="match status" value="1"/>
</dbReference>
<feature type="domain" description="Helicase C-terminal" evidence="8">
    <location>
        <begin position="1139"/>
        <end position="1290"/>
    </location>
</feature>
<feature type="compositionally biased region" description="Low complexity" evidence="6">
    <location>
        <begin position="1516"/>
        <end position="1525"/>
    </location>
</feature>
<dbReference type="InterPro" id="IPR014001">
    <property type="entry name" value="Helicase_ATP-bd"/>
</dbReference>
<keyword evidence="2" id="KW-0547">Nucleotide-binding</keyword>
<feature type="compositionally biased region" description="Basic residues" evidence="6">
    <location>
        <begin position="1613"/>
        <end position="1622"/>
    </location>
</feature>
<feature type="region of interest" description="Disordered" evidence="6">
    <location>
        <begin position="659"/>
        <end position="679"/>
    </location>
</feature>
<dbReference type="SUPFAM" id="SSF52540">
    <property type="entry name" value="P-loop containing nucleoside triphosphate hydrolases"/>
    <property type="match status" value="2"/>
</dbReference>
<evidence type="ECO:0000256" key="2">
    <source>
        <dbReference type="ARBA" id="ARBA00022741"/>
    </source>
</evidence>
<comment type="caution">
    <text evidence="9">The sequence shown here is derived from an EMBL/GenBank/DDBJ whole genome shotgun (WGS) entry which is preliminary data.</text>
</comment>
<dbReference type="CDD" id="cd18793">
    <property type="entry name" value="SF2_C_SNF"/>
    <property type="match status" value="1"/>
</dbReference>
<evidence type="ECO:0000259" key="8">
    <source>
        <dbReference type="PROSITE" id="PS51194"/>
    </source>
</evidence>
<keyword evidence="5" id="KW-0539">Nucleus</keyword>